<dbReference type="AlphaFoldDB" id="A0A8X6XIQ8"/>
<protein>
    <submittedName>
        <fullName evidence="1">Uncharacterized protein</fullName>
    </submittedName>
</protein>
<accession>A0A8X6XIQ8</accession>
<gene>
    <name evidence="1" type="ORF">TNIN_203731</name>
</gene>
<sequence>MLLVFLNRQQGTYKSKIVKCSNFLNAFQLSEDENADFIKLNNKLSTVKEIIKEINQLKQSYHDLPEQGDLNDALEITMDLEEEAQHLDQSENPAQ</sequence>
<evidence type="ECO:0000313" key="2">
    <source>
        <dbReference type="Proteomes" id="UP000886998"/>
    </source>
</evidence>
<dbReference type="Proteomes" id="UP000886998">
    <property type="component" value="Unassembled WGS sequence"/>
</dbReference>
<reference evidence="1" key="1">
    <citation type="submission" date="2020-08" db="EMBL/GenBank/DDBJ databases">
        <title>Multicomponent nature underlies the extraordinary mechanical properties of spider dragline silk.</title>
        <authorList>
            <person name="Kono N."/>
            <person name="Nakamura H."/>
            <person name="Mori M."/>
            <person name="Yoshida Y."/>
            <person name="Ohtoshi R."/>
            <person name="Malay A.D."/>
            <person name="Moran D.A.P."/>
            <person name="Tomita M."/>
            <person name="Numata K."/>
            <person name="Arakawa K."/>
        </authorList>
    </citation>
    <scope>NUCLEOTIDE SEQUENCE</scope>
</reference>
<keyword evidence="2" id="KW-1185">Reference proteome</keyword>
<proteinExistence type="predicted"/>
<dbReference type="OrthoDB" id="6435241at2759"/>
<organism evidence="1 2">
    <name type="scientific">Trichonephila inaurata madagascariensis</name>
    <dbReference type="NCBI Taxonomy" id="2747483"/>
    <lineage>
        <taxon>Eukaryota</taxon>
        <taxon>Metazoa</taxon>
        <taxon>Ecdysozoa</taxon>
        <taxon>Arthropoda</taxon>
        <taxon>Chelicerata</taxon>
        <taxon>Arachnida</taxon>
        <taxon>Araneae</taxon>
        <taxon>Araneomorphae</taxon>
        <taxon>Entelegynae</taxon>
        <taxon>Araneoidea</taxon>
        <taxon>Nephilidae</taxon>
        <taxon>Trichonephila</taxon>
        <taxon>Trichonephila inaurata</taxon>
    </lineage>
</organism>
<evidence type="ECO:0000313" key="1">
    <source>
        <dbReference type="EMBL" id="GFY54380.1"/>
    </source>
</evidence>
<name>A0A8X6XIQ8_9ARAC</name>
<comment type="caution">
    <text evidence="1">The sequence shown here is derived from an EMBL/GenBank/DDBJ whole genome shotgun (WGS) entry which is preliminary data.</text>
</comment>
<dbReference type="EMBL" id="BMAV01009842">
    <property type="protein sequence ID" value="GFY54380.1"/>
    <property type="molecule type" value="Genomic_DNA"/>
</dbReference>